<dbReference type="PANTHER" id="PTHR11533">
    <property type="entry name" value="PROTEASE M1 ZINC METALLOPROTEASE"/>
    <property type="match status" value="1"/>
</dbReference>
<feature type="domain" description="Aminopeptidase N-like N-terminal" evidence="1">
    <location>
        <begin position="34"/>
        <end position="71"/>
    </location>
</feature>
<dbReference type="Proteomes" id="UP000008311">
    <property type="component" value="Unassembled WGS sequence"/>
</dbReference>
<dbReference type="InterPro" id="IPR045357">
    <property type="entry name" value="Aminopeptidase_N-like_N"/>
</dbReference>
<dbReference type="Pfam" id="PF17900">
    <property type="entry name" value="Peptidase_M1_N"/>
    <property type="match status" value="1"/>
</dbReference>
<evidence type="ECO:0000313" key="3">
    <source>
        <dbReference type="Proteomes" id="UP000008311"/>
    </source>
</evidence>
<dbReference type="InterPro" id="IPR042097">
    <property type="entry name" value="Aminopeptidase_N-like_N_sf"/>
</dbReference>
<protein>
    <submittedName>
        <fullName evidence="2">Puromycin-sensitive aminopeptidase, putative</fullName>
    </submittedName>
</protein>
<dbReference type="GO" id="GO:0004177">
    <property type="term" value="F:aminopeptidase activity"/>
    <property type="evidence" value="ECO:0007669"/>
    <property type="project" value="UniProtKB-KW"/>
</dbReference>
<dbReference type="AlphaFoldDB" id="B9S5U5"/>
<evidence type="ECO:0000259" key="1">
    <source>
        <dbReference type="Pfam" id="PF17900"/>
    </source>
</evidence>
<keyword evidence="2" id="KW-0031">Aminopeptidase</keyword>
<dbReference type="EMBL" id="EQ973876">
    <property type="protein sequence ID" value="EEF41032.1"/>
    <property type="molecule type" value="Genomic_DNA"/>
</dbReference>
<sequence>MEQKQKIKQFKGQTRYPNLPFTLNLIYYLCEWGVDARRPIPCRDEPALKATFRITKDVPLELAALSNMPIVDFESPLMSSYLVAVVIGVFTHFEDRKADV</sequence>
<reference evidence="3" key="1">
    <citation type="journal article" date="2010" name="Nat. Biotechnol.">
        <title>Draft genome sequence of the oilseed species Ricinus communis.</title>
        <authorList>
            <person name="Chan A.P."/>
            <person name="Crabtree J."/>
            <person name="Zhao Q."/>
            <person name="Lorenzi H."/>
            <person name="Orvis J."/>
            <person name="Puiu D."/>
            <person name="Melake-Berhan A."/>
            <person name="Jones K.M."/>
            <person name="Redman J."/>
            <person name="Chen G."/>
            <person name="Cahoon E.B."/>
            <person name="Gedil M."/>
            <person name="Stanke M."/>
            <person name="Haas B.J."/>
            <person name="Wortman J.R."/>
            <person name="Fraser-Liggett C.M."/>
            <person name="Ravel J."/>
            <person name="Rabinowicz P.D."/>
        </authorList>
    </citation>
    <scope>NUCLEOTIDE SEQUENCE [LARGE SCALE GENOMIC DNA]</scope>
    <source>
        <strain evidence="3">cv. Hale</strain>
    </source>
</reference>
<dbReference type="InterPro" id="IPR050344">
    <property type="entry name" value="Peptidase_M1_aminopeptidases"/>
</dbReference>
<accession>B9S5U5</accession>
<name>B9S5U5_RICCO</name>
<dbReference type="Gene3D" id="2.60.40.1730">
    <property type="entry name" value="tricorn interacting facor f3 domain"/>
    <property type="match status" value="1"/>
</dbReference>
<evidence type="ECO:0000313" key="2">
    <source>
        <dbReference type="EMBL" id="EEF41032.1"/>
    </source>
</evidence>
<keyword evidence="2" id="KW-0645">Protease</keyword>
<dbReference type="SUPFAM" id="SSF63737">
    <property type="entry name" value="Leukotriene A4 hydrolase N-terminal domain"/>
    <property type="match status" value="1"/>
</dbReference>
<dbReference type="STRING" id="3988.B9S5U5"/>
<gene>
    <name evidence="2" type="ORF">RCOM_0654730</name>
</gene>
<dbReference type="InParanoid" id="B9S5U5"/>
<dbReference type="PANTHER" id="PTHR11533:SF274">
    <property type="entry name" value="AMINOPEPTIDASE"/>
    <property type="match status" value="1"/>
</dbReference>
<proteinExistence type="predicted"/>
<organism evidence="2 3">
    <name type="scientific">Ricinus communis</name>
    <name type="common">Castor bean</name>
    <dbReference type="NCBI Taxonomy" id="3988"/>
    <lineage>
        <taxon>Eukaryota</taxon>
        <taxon>Viridiplantae</taxon>
        <taxon>Streptophyta</taxon>
        <taxon>Embryophyta</taxon>
        <taxon>Tracheophyta</taxon>
        <taxon>Spermatophyta</taxon>
        <taxon>Magnoliopsida</taxon>
        <taxon>eudicotyledons</taxon>
        <taxon>Gunneridae</taxon>
        <taxon>Pentapetalae</taxon>
        <taxon>rosids</taxon>
        <taxon>fabids</taxon>
        <taxon>Malpighiales</taxon>
        <taxon>Euphorbiaceae</taxon>
        <taxon>Acalyphoideae</taxon>
        <taxon>Acalypheae</taxon>
        <taxon>Ricinus</taxon>
    </lineage>
</organism>
<keyword evidence="2" id="KW-0378">Hydrolase</keyword>
<dbReference type="eggNOG" id="KOG1046">
    <property type="taxonomic scope" value="Eukaryota"/>
</dbReference>
<keyword evidence="3" id="KW-1185">Reference proteome</keyword>